<dbReference type="GO" id="GO:0003677">
    <property type="term" value="F:DNA binding"/>
    <property type="evidence" value="ECO:0007669"/>
    <property type="project" value="UniProtKB-KW"/>
</dbReference>
<dbReference type="PRINTS" id="PR00038">
    <property type="entry name" value="HTHLUXR"/>
</dbReference>
<keyword evidence="1" id="KW-0238">DNA-binding</keyword>
<dbReference type="Gene3D" id="3.40.50.2300">
    <property type="match status" value="1"/>
</dbReference>
<organism evidence="5 6">
    <name type="scientific">Mycolicibacterium obuense</name>
    <dbReference type="NCBI Taxonomy" id="1807"/>
    <lineage>
        <taxon>Bacteria</taxon>
        <taxon>Bacillati</taxon>
        <taxon>Actinomycetota</taxon>
        <taxon>Actinomycetes</taxon>
        <taxon>Mycobacteriales</taxon>
        <taxon>Mycobacteriaceae</taxon>
        <taxon>Mycolicibacterium</taxon>
    </lineage>
</organism>
<dbReference type="PROSITE" id="PS50110">
    <property type="entry name" value="RESPONSE_REGULATORY"/>
    <property type="match status" value="1"/>
</dbReference>
<dbReference type="InterPro" id="IPR039420">
    <property type="entry name" value="WalR-like"/>
</dbReference>
<evidence type="ECO:0000256" key="2">
    <source>
        <dbReference type="PROSITE-ProRule" id="PRU00169"/>
    </source>
</evidence>
<dbReference type="PANTHER" id="PTHR43214:SF43">
    <property type="entry name" value="TWO-COMPONENT RESPONSE REGULATOR"/>
    <property type="match status" value="1"/>
</dbReference>
<accession>A0A0J6WJ07</accession>
<dbReference type="GO" id="GO:0006355">
    <property type="term" value="P:regulation of DNA-templated transcription"/>
    <property type="evidence" value="ECO:0007669"/>
    <property type="project" value="InterPro"/>
</dbReference>
<dbReference type="InterPro" id="IPR016032">
    <property type="entry name" value="Sig_transdc_resp-reg_C-effctor"/>
</dbReference>
<evidence type="ECO:0000313" key="6">
    <source>
        <dbReference type="Proteomes" id="UP000036313"/>
    </source>
</evidence>
<proteinExistence type="predicted"/>
<dbReference type="PROSITE" id="PS50043">
    <property type="entry name" value="HTH_LUXR_2"/>
    <property type="match status" value="1"/>
</dbReference>
<dbReference type="SMART" id="SM00421">
    <property type="entry name" value="HTH_LUXR"/>
    <property type="match status" value="1"/>
</dbReference>
<dbReference type="AlphaFoldDB" id="A0A0J6WJ07"/>
<reference evidence="5 6" key="1">
    <citation type="journal article" date="2015" name="Genome Biol. Evol.">
        <title>Characterization of Three Mycobacterium spp. with Potential Use in Bioremediation by Genome Sequencing and Comparative Genomics.</title>
        <authorList>
            <person name="Das S."/>
            <person name="Pettersson B.M."/>
            <person name="Behra P.R."/>
            <person name="Ramesh M."/>
            <person name="Dasgupta S."/>
            <person name="Bhattacharya A."/>
            <person name="Kirsebom L.A."/>
        </authorList>
    </citation>
    <scope>NUCLEOTIDE SEQUENCE [LARGE SCALE GENOMIC DNA]</scope>
    <source>
        <strain evidence="5 6">DSM 44075</strain>
    </source>
</reference>
<dbReference type="Proteomes" id="UP000036313">
    <property type="component" value="Unassembled WGS sequence"/>
</dbReference>
<dbReference type="InterPro" id="IPR011006">
    <property type="entry name" value="CheY-like_superfamily"/>
</dbReference>
<comment type="caution">
    <text evidence="2">Lacks conserved residue(s) required for the propagation of feature annotation.</text>
</comment>
<evidence type="ECO:0000313" key="5">
    <source>
        <dbReference type="EMBL" id="KMO81702.1"/>
    </source>
</evidence>
<dbReference type="PANTHER" id="PTHR43214">
    <property type="entry name" value="TWO-COMPONENT RESPONSE REGULATOR"/>
    <property type="match status" value="1"/>
</dbReference>
<dbReference type="CDD" id="cd06170">
    <property type="entry name" value="LuxR_C_like"/>
    <property type="match status" value="1"/>
</dbReference>
<dbReference type="PROSITE" id="PS00622">
    <property type="entry name" value="HTH_LUXR_1"/>
    <property type="match status" value="1"/>
</dbReference>
<dbReference type="EMBL" id="JYNU01000002">
    <property type="protein sequence ID" value="KMO81702.1"/>
    <property type="molecule type" value="Genomic_DNA"/>
</dbReference>
<dbReference type="Pfam" id="PF00196">
    <property type="entry name" value="GerE"/>
    <property type="match status" value="1"/>
</dbReference>
<evidence type="ECO:0000259" key="4">
    <source>
        <dbReference type="PROSITE" id="PS50110"/>
    </source>
</evidence>
<feature type="domain" description="Response regulatory" evidence="4">
    <location>
        <begin position="82"/>
        <end position="197"/>
    </location>
</feature>
<evidence type="ECO:0000259" key="3">
    <source>
        <dbReference type="PROSITE" id="PS50043"/>
    </source>
</evidence>
<sequence>MDELPPIRPLLSTWPGDELASFDGDRRRAAHDWVPVNGRPSETELALQHSNIEFLDRIVRMADGVQAHPNVVSALGSPHDVRVLIVDDCALHRECLAGVLVAQPGVVAVGVASDLKSMVAEVQATLPHIILLNMSTRDSAILLKQASTSSPNVRVIVVGVSEEDESGIVACAEAGAAAYHLRAEPLDNLLVLIHRVAAGESLCSPVVSGILLRRLSALAAQRRHPTTRELPLTAREIQILRMLEAGLANRDIADRLCIAVHTVKNHVHSVLTKLGVSSREEAAALARNIVATTNVSPY</sequence>
<dbReference type="RefSeq" id="WP_053079263.1">
    <property type="nucleotide sequence ID" value="NZ_JYNU01000002.1"/>
</dbReference>
<comment type="caution">
    <text evidence="5">The sequence shown here is derived from an EMBL/GenBank/DDBJ whole genome shotgun (WGS) entry which is preliminary data.</text>
</comment>
<protein>
    <submittedName>
        <fullName evidence="5">Transcriptional regulatory protein LiaR</fullName>
    </submittedName>
</protein>
<dbReference type="SUPFAM" id="SSF52172">
    <property type="entry name" value="CheY-like"/>
    <property type="match status" value="1"/>
</dbReference>
<name>A0A0J6WJ07_9MYCO</name>
<dbReference type="InterPro" id="IPR001789">
    <property type="entry name" value="Sig_transdc_resp-reg_receiver"/>
</dbReference>
<dbReference type="PATRIC" id="fig|1807.14.peg.279"/>
<dbReference type="Pfam" id="PF00072">
    <property type="entry name" value="Response_reg"/>
    <property type="match status" value="1"/>
</dbReference>
<feature type="domain" description="HTH luxR-type" evidence="3">
    <location>
        <begin position="225"/>
        <end position="290"/>
    </location>
</feature>
<dbReference type="SUPFAM" id="SSF46894">
    <property type="entry name" value="C-terminal effector domain of the bipartite response regulators"/>
    <property type="match status" value="1"/>
</dbReference>
<dbReference type="GO" id="GO:0000160">
    <property type="term" value="P:phosphorelay signal transduction system"/>
    <property type="evidence" value="ECO:0007669"/>
    <property type="project" value="InterPro"/>
</dbReference>
<gene>
    <name evidence="5" type="primary">liaR_1</name>
    <name evidence="5" type="ORF">MOBUDSM44075_00269</name>
</gene>
<evidence type="ECO:0000256" key="1">
    <source>
        <dbReference type="ARBA" id="ARBA00023125"/>
    </source>
</evidence>
<dbReference type="InterPro" id="IPR000792">
    <property type="entry name" value="Tscrpt_reg_LuxR_C"/>
</dbReference>